<gene>
    <name evidence="1" type="ordered locus">STAUR_8311</name>
</gene>
<accession>E3FXT6</accession>
<dbReference type="Proteomes" id="UP000001351">
    <property type="component" value="Chromosome"/>
</dbReference>
<dbReference type="EMBL" id="CP002271">
    <property type="protein sequence ID" value="ADO76065.1"/>
    <property type="molecule type" value="Genomic_DNA"/>
</dbReference>
<name>E3FXT6_STIAD</name>
<organism evidence="1 2">
    <name type="scientific">Stigmatella aurantiaca (strain DW4/3-1)</name>
    <dbReference type="NCBI Taxonomy" id="378806"/>
    <lineage>
        <taxon>Bacteria</taxon>
        <taxon>Pseudomonadati</taxon>
        <taxon>Myxococcota</taxon>
        <taxon>Myxococcia</taxon>
        <taxon>Myxococcales</taxon>
        <taxon>Cystobacterineae</taxon>
        <taxon>Archangiaceae</taxon>
        <taxon>Stigmatella</taxon>
    </lineage>
</organism>
<protein>
    <submittedName>
        <fullName evidence="1">Uncharacterized protein</fullName>
    </submittedName>
</protein>
<keyword evidence="2" id="KW-1185">Reference proteome</keyword>
<evidence type="ECO:0000313" key="1">
    <source>
        <dbReference type="EMBL" id="ADO76065.1"/>
    </source>
</evidence>
<dbReference type="HOGENOM" id="CLU_1833993_0_0_7"/>
<dbReference type="KEGG" id="sur:STAUR_8311"/>
<dbReference type="AlphaFoldDB" id="E3FXT6"/>
<sequence>MAWLFRTLSGCPPGACASPLPRGEGTNLSDKQPGSARLRLARGPCEFFRLKRYGATAAAASRRALSPRELQQLLVGRHEPPAAAHGVGSVGVTSSAWLTSRKSGCEVGCDARQVAMAVVMSGAEIKMLALPGVQLDPANA</sequence>
<reference evidence="1 2" key="1">
    <citation type="journal article" date="2011" name="Mol. Biol. Evol.">
        <title>Comparative genomic analysis of fruiting body formation in Myxococcales.</title>
        <authorList>
            <person name="Huntley S."/>
            <person name="Hamann N."/>
            <person name="Wegener-Feldbrugge S."/>
            <person name="Treuner-Lange A."/>
            <person name="Kube M."/>
            <person name="Reinhardt R."/>
            <person name="Klages S."/>
            <person name="Muller R."/>
            <person name="Ronning C.M."/>
            <person name="Nierman W.C."/>
            <person name="Sogaard-Andersen L."/>
        </authorList>
    </citation>
    <scope>NUCLEOTIDE SEQUENCE [LARGE SCALE GENOMIC DNA]</scope>
    <source>
        <strain evidence="1 2">DW4/3-1</strain>
    </source>
</reference>
<evidence type="ECO:0000313" key="2">
    <source>
        <dbReference type="Proteomes" id="UP000001351"/>
    </source>
</evidence>
<proteinExistence type="predicted"/>
<dbReference type="STRING" id="378806.STAUR_8311"/>